<dbReference type="GO" id="GO:0019882">
    <property type="term" value="P:antigen processing and presentation"/>
    <property type="evidence" value="ECO:0007669"/>
    <property type="project" value="TreeGrafter"/>
</dbReference>
<feature type="region of interest" description="Disordered" evidence="4">
    <location>
        <begin position="1"/>
        <end position="30"/>
    </location>
</feature>
<dbReference type="InterPro" id="IPR051944">
    <property type="entry name" value="BEACH_domain_protein"/>
</dbReference>
<dbReference type="PANTHER" id="PTHR46108:SF3">
    <property type="entry name" value="WD REPEAT- AND FYVE DOMAIN-CONTAINING PROTEIN 4"/>
    <property type="match status" value="1"/>
</dbReference>
<dbReference type="Pfam" id="PF00400">
    <property type="entry name" value="WD40"/>
    <property type="match status" value="3"/>
</dbReference>
<dbReference type="SUPFAM" id="SSF50978">
    <property type="entry name" value="WD40 repeat-like"/>
    <property type="match status" value="1"/>
</dbReference>
<dbReference type="InterPro" id="IPR020472">
    <property type="entry name" value="WD40_PAC1"/>
</dbReference>
<evidence type="ECO:0000256" key="3">
    <source>
        <dbReference type="PROSITE-ProRule" id="PRU00221"/>
    </source>
</evidence>
<evidence type="ECO:0000256" key="2">
    <source>
        <dbReference type="ARBA" id="ARBA00022737"/>
    </source>
</evidence>
<evidence type="ECO:0000256" key="1">
    <source>
        <dbReference type="ARBA" id="ARBA00022574"/>
    </source>
</evidence>
<dbReference type="InterPro" id="IPR015943">
    <property type="entry name" value="WD40/YVTN_repeat-like_dom_sf"/>
</dbReference>
<dbReference type="SMART" id="SM00320">
    <property type="entry name" value="WD40"/>
    <property type="match status" value="5"/>
</dbReference>
<feature type="compositionally biased region" description="Pro residues" evidence="4">
    <location>
        <begin position="12"/>
        <end position="22"/>
    </location>
</feature>
<feature type="repeat" description="WD" evidence="3">
    <location>
        <begin position="191"/>
        <end position="232"/>
    </location>
</feature>
<evidence type="ECO:0000313" key="5">
    <source>
        <dbReference type="Ensembl" id="ENSCHIP00010039321.1"/>
    </source>
</evidence>
<dbReference type="PROSITE" id="PS00678">
    <property type="entry name" value="WD_REPEATS_1"/>
    <property type="match status" value="1"/>
</dbReference>
<dbReference type="PRINTS" id="PR00320">
    <property type="entry name" value="GPROTEINBRPT"/>
</dbReference>
<sequence>MWHESPAHQAFPPLPSLPPPPAGGSQRNWPQMSPLPESGLCLSQAYKAFLLCPQTLLLTCLFPPVPWVQALSGDIPRQPVTRAFLEQMTCPSVPTAHKQAGGSSQICLHPPVALLQLPAWCRPWRQCSSHLLHLPQVLVTFENLAAWGRCLCAACPSPTTIITSGTSAVVCVWELSMTKGRATGLHLKQALYGHTQAVTCLAASVTFNLLVSGSQDRTCILWDLDRLTHVARLPAHRDGVSAVAISDVSGTIVSCAGAHLSLWDVNGQPLASITTAWGPEGAITCCYVVEGPAWDTSHVIITGSRDGMVRIWKTEDVKMSVPGQAAPEEPWAPSSPSPRVHRWEKNLALCRELDVSVALTGKPSKASSAVTALAVSRNQTKLLVGDEKGRIFCWSAEG</sequence>
<keyword evidence="2" id="KW-0677">Repeat</keyword>
<proteinExistence type="predicted"/>
<organism evidence="5">
    <name type="scientific">Capra hircus</name>
    <name type="common">Goat</name>
    <dbReference type="NCBI Taxonomy" id="9925"/>
    <lineage>
        <taxon>Eukaryota</taxon>
        <taxon>Metazoa</taxon>
        <taxon>Chordata</taxon>
        <taxon>Craniata</taxon>
        <taxon>Vertebrata</taxon>
        <taxon>Euteleostomi</taxon>
        <taxon>Mammalia</taxon>
        <taxon>Eutheria</taxon>
        <taxon>Laurasiatheria</taxon>
        <taxon>Artiodactyla</taxon>
        <taxon>Ruminantia</taxon>
        <taxon>Pecora</taxon>
        <taxon>Bovidae</taxon>
        <taxon>Caprinae</taxon>
        <taxon>Capra</taxon>
    </lineage>
</organism>
<dbReference type="InterPro" id="IPR036322">
    <property type="entry name" value="WD40_repeat_dom_sf"/>
</dbReference>
<dbReference type="PANTHER" id="PTHR46108">
    <property type="entry name" value="BLUE CHEESE"/>
    <property type="match status" value="1"/>
</dbReference>
<reference evidence="5" key="2">
    <citation type="submission" date="2025-08" db="UniProtKB">
        <authorList>
            <consortium name="Ensembl"/>
        </authorList>
    </citation>
    <scope>IDENTIFICATION</scope>
</reference>
<protein>
    <submittedName>
        <fullName evidence="5">Uncharacterized protein</fullName>
    </submittedName>
</protein>
<keyword evidence="1 3" id="KW-0853">WD repeat</keyword>
<dbReference type="InterPro" id="IPR001680">
    <property type="entry name" value="WD40_rpt"/>
</dbReference>
<dbReference type="AlphaFoldDB" id="A0A8C2S6R5"/>
<dbReference type="InterPro" id="IPR019775">
    <property type="entry name" value="WD40_repeat_CS"/>
</dbReference>
<dbReference type="PROSITE" id="PS50294">
    <property type="entry name" value="WD_REPEATS_REGION"/>
    <property type="match status" value="1"/>
</dbReference>
<dbReference type="Ensembl" id="ENSCHIT00010054923.1">
    <property type="protein sequence ID" value="ENSCHIP00010039321.1"/>
    <property type="gene ID" value="ENSCHIG00010028999.1"/>
</dbReference>
<evidence type="ECO:0000256" key="4">
    <source>
        <dbReference type="SAM" id="MobiDB-lite"/>
    </source>
</evidence>
<dbReference type="Gene3D" id="2.130.10.10">
    <property type="entry name" value="YVTN repeat-like/Quinoprotein amine dehydrogenase"/>
    <property type="match status" value="1"/>
</dbReference>
<reference evidence="5" key="1">
    <citation type="submission" date="2019-03" db="EMBL/GenBank/DDBJ databases">
        <title>Genome sequencing and reference-guided assembly of Black Bengal Goat (Capra hircus).</title>
        <authorList>
            <person name="Siddiki A.Z."/>
            <person name="Baten A."/>
            <person name="Billah M."/>
            <person name="Alam M.A.U."/>
            <person name="Shawrob K.S.M."/>
            <person name="Saha S."/>
            <person name="Chowdhury M."/>
            <person name="Rahman A.H."/>
            <person name="Stear M."/>
            <person name="Miah G."/>
            <person name="Das G.B."/>
            <person name="Hossain M.M."/>
            <person name="Kumkum M."/>
            <person name="Islam M.S."/>
            <person name="Mollah A.M."/>
            <person name="Ahsan A."/>
            <person name="Tusar F."/>
            <person name="Khan M.K.I."/>
        </authorList>
    </citation>
    <scope>NUCLEOTIDE SEQUENCE [LARGE SCALE GENOMIC DNA]</scope>
</reference>
<dbReference type="PROSITE" id="PS50082">
    <property type="entry name" value="WD_REPEATS_2"/>
    <property type="match status" value="1"/>
</dbReference>
<name>A0A8C2S6R5_CAPHI</name>
<accession>A0A8C2S6R5</accession>